<organism evidence="2 3">
    <name type="scientific">Planktothrix tepida PCC 9214</name>
    <dbReference type="NCBI Taxonomy" id="671072"/>
    <lineage>
        <taxon>Bacteria</taxon>
        <taxon>Bacillati</taxon>
        <taxon>Cyanobacteriota</taxon>
        <taxon>Cyanophyceae</taxon>
        <taxon>Oscillatoriophycideae</taxon>
        <taxon>Oscillatoriales</taxon>
        <taxon>Microcoleaceae</taxon>
        <taxon>Planktothrix</taxon>
    </lineage>
</organism>
<evidence type="ECO:0000313" key="3">
    <source>
        <dbReference type="Proteomes" id="UP000184315"/>
    </source>
</evidence>
<name>A0A1J1LS20_9CYAN</name>
<dbReference type="GO" id="GO:0016747">
    <property type="term" value="F:acyltransferase activity, transferring groups other than amino-acyl groups"/>
    <property type="evidence" value="ECO:0007669"/>
    <property type="project" value="InterPro"/>
</dbReference>
<dbReference type="InterPro" id="IPR000182">
    <property type="entry name" value="GNAT_dom"/>
</dbReference>
<dbReference type="Pfam" id="PF13302">
    <property type="entry name" value="Acetyltransf_3"/>
    <property type="match status" value="1"/>
</dbReference>
<dbReference type="Gene3D" id="3.40.630.30">
    <property type="match status" value="1"/>
</dbReference>
<dbReference type="STRING" id="671072.PL9214670007"/>
<dbReference type="InterPro" id="IPR016181">
    <property type="entry name" value="Acyl_CoA_acyltransferase"/>
</dbReference>
<dbReference type="EMBL" id="CZDF01000174">
    <property type="protein sequence ID" value="CUR35381.1"/>
    <property type="molecule type" value="Genomic_DNA"/>
</dbReference>
<keyword evidence="2" id="KW-0808">Transferase</keyword>
<keyword evidence="3" id="KW-1185">Reference proteome</keyword>
<dbReference type="SUPFAM" id="SSF55729">
    <property type="entry name" value="Acyl-CoA N-acyltransferases (Nat)"/>
    <property type="match status" value="1"/>
</dbReference>
<reference evidence="3" key="1">
    <citation type="submission" date="2015-10" db="EMBL/GenBank/DDBJ databases">
        <authorList>
            <person name="Regsiter A."/>
            <person name="william w."/>
        </authorList>
    </citation>
    <scope>NUCLEOTIDE SEQUENCE [LARGE SCALE GENOMIC DNA]</scope>
</reference>
<dbReference type="OrthoDB" id="512181at2"/>
<sequence>METNPINQEFTGAIATLPLHQYQPNTWETERLFLRPFIDEDLIDLHRVYRNPEVMRFVVNKTKINLAETEAELKSYLDHWQQYNFGHFAIIHKELDVLIGRSGLYFNERSPYPQFGYILDKPYWGQGLGTELALANLDYGFNILNFETIAAFAMVENSASRKILSEKLKMRLLTKQFHYLQGTLAYYVIERSQYLTQQMLH</sequence>
<dbReference type="PANTHER" id="PTHR43792">
    <property type="entry name" value="GNAT FAMILY, PUTATIVE (AFU_ORTHOLOGUE AFUA_3G00765)-RELATED-RELATED"/>
    <property type="match status" value="1"/>
</dbReference>
<dbReference type="PROSITE" id="PS51186">
    <property type="entry name" value="GNAT"/>
    <property type="match status" value="1"/>
</dbReference>
<dbReference type="Proteomes" id="UP000184315">
    <property type="component" value="Unassembled WGS sequence"/>
</dbReference>
<dbReference type="RefSeq" id="WP_083580212.1">
    <property type="nucleotide sequence ID" value="NZ_LN889815.1"/>
</dbReference>
<accession>A0A1J1LS20</accession>
<feature type="domain" description="N-acetyltransferase" evidence="1">
    <location>
        <begin position="32"/>
        <end position="201"/>
    </location>
</feature>
<evidence type="ECO:0000313" key="2">
    <source>
        <dbReference type="EMBL" id="CUR35381.1"/>
    </source>
</evidence>
<gene>
    <name evidence="2" type="ORF">PL9214670007</name>
</gene>
<evidence type="ECO:0000259" key="1">
    <source>
        <dbReference type="PROSITE" id="PS51186"/>
    </source>
</evidence>
<dbReference type="PANTHER" id="PTHR43792:SF1">
    <property type="entry name" value="N-ACETYLTRANSFERASE DOMAIN-CONTAINING PROTEIN"/>
    <property type="match status" value="1"/>
</dbReference>
<protein>
    <submittedName>
        <fullName evidence="2">GCN5-related N-acetyltransferase</fullName>
    </submittedName>
</protein>
<dbReference type="AlphaFoldDB" id="A0A1J1LS20"/>
<dbReference type="InterPro" id="IPR051531">
    <property type="entry name" value="N-acetyltransferase"/>
</dbReference>
<proteinExistence type="predicted"/>